<dbReference type="Gene3D" id="1.10.1200.10">
    <property type="entry name" value="ACP-like"/>
    <property type="match status" value="1"/>
</dbReference>
<dbReference type="InterPro" id="IPR050091">
    <property type="entry name" value="PKS_NRPS_Biosynth_Enz"/>
</dbReference>
<dbReference type="SMART" id="SM00823">
    <property type="entry name" value="PKS_PP"/>
    <property type="match status" value="1"/>
</dbReference>
<dbReference type="InterPro" id="IPR009081">
    <property type="entry name" value="PP-bd_ACP"/>
</dbReference>
<proteinExistence type="predicted"/>
<dbReference type="GO" id="GO:0031177">
    <property type="term" value="F:phosphopantetheine binding"/>
    <property type="evidence" value="ECO:0007669"/>
    <property type="project" value="InterPro"/>
</dbReference>
<organism evidence="4 5">
    <name type="scientific">Aspergillus felis</name>
    <dbReference type="NCBI Taxonomy" id="1287682"/>
    <lineage>
        <taxon>Eukaryota</taxon>
        <taxon>Fungi</taxon>
        <taxon>Dikarya</taxon>
        <taxon>Ascomycota</taxon>
        <taxon>Pezizomycotina</taxon>
        <taxon>Eurotiomycetes</taxon>
        <taxon>Eurotiomycetidae</taxon>
        <taxon>Eurotiales</taxon>
        <taxon>Aspergillaceae</taxon>
        <taxon>Aspergillus</taxon>
        <taxon>Aspergillus subgen. Fumigati</taxon>
    </lineage>
</organism>
<evidence type="ECO:0000256" key="1">
    <source>
        <dbReference type="ARBA" id="ARBA00022450"/>
    </source>
</evidence>
<dbReference type="AlphaFoldDB" id="A0A8H6QXN5"/>
<accession>A0A8H6QXN5</accession>
<name>A0A8H6QXN5_9EURO</name>
<gene>
    <name evidence="4" type="ORF">CNMCM7691_008801</name>
</gene>
<keyword evidence="1" id="KW-0596">Phosphopantetheine</keyword>
<protein>
    <recommendedName>
        <fullName evidence="3">Carrier domain-containing protein</fullName>
    </recommendedName>
</protein>
<dbReference type="PROSITE" id="PS50075">
    <property type="entry name" value="CARRIER"/>
    <property type="match status" value="1"/>
</dbReference>
<evidence type="ECO:0000256" key="2">
    <source>
        <dbReference type="ARBA" id="ARBA00022553"/>
    </source>
</evidence>
<dbReference type="InterPro" id="IPR036291">
    <property type="entry name" value="NAD(P)-bd_dom_sf"/>
</dbReference>
<dbReference type="SUPFAM" id="SSF47336">
    <property type="entry name" value="ACP-like"/>
    <property type="match status" value="1"/>
</dbReference>
<dbReference type="Proteomes" id="UP000641853">
    <property type="component" value="Unassembled WGS sequence"/>
</dbReference>
<dbReference type="PANTHER" id="PTHR43775">
    <property type="entry name" value="FATTY ACID SYNTHASE"/>
    <property type="match status" value="1"/>
</dbReference>
<keyword evidence="2" id="KW-0597">Phosphoprotein</keyword>
<dbReference type="InterPro" id="IPR020806">
    <property type="entry name" value="PKS_PP-bd"/>
</dbReference>
<feature type="domain" description="Carrier" evidence="3">
    <location>
        <begin position="256"/>
        <end position="333"/>
    </location>
</feature>
<evidence type="ECO:0000313" key="5">
    <source>
        <dbReference type="Proteomes" id="UP000641853"/>
    </source>
</evidence>
<dbReference type="InterPro" id="IPR036736">
    <property type="entry name" value="ACP-like_sf"/>
</dbReference>
<evidence type="ECO:0000313" key="4">
    <source>
        <dbReference type="EMBL" id="KAF7179751.1"/>
    </source>
</evidence>
<dbReference type="SUPFAM" id="SSF51735">
    <property type="entry name" value="NAD(P)-binding Rossmann-fold domains"/>
    <property type="match status" value="1"/>
</dbReference>
<dbReference type="InterPro" id="IPR013968">
    <property type="entry name" value="PKS_KR"/>
</dbReference>
<sequence>MEHANWSSFRALQGKPEEDQAFPWELENLGCHVTAVVGSVANIEDVQKAVAACPTPLGGVIQLSMVLKDRPISAMSYNEWMEVTAPKVTGTWNLHRELSSASLGFFVVLSSIASAIGSKGQANYAAANTFLNSVVLYRQSLGLPASVVDIGDVEDVGYVRSEISLKPSKQQLLSQLPPGLRTSGSLTGAISQLDLSIRNSPWWFKTIIPFQEISDSIGIRAFVPQILRRMLKEQKTAYENLISSVAAKPAVLEEADTFPFLTKQISRKISSLLLHAEDDIDTAKSLSALGVDSLGRIEITNWCKTSLGLDIGVFDITAAETIAKLAQIALDGLRAKFAKQAQA</sequence>
<keyword evidence="5" id="KW-1185">Reference proteome</keyword>
<dbReference type="Pfam" id="PF23297">
    <property type="entry name" value="ACP_SdgA_C"/>
    <property type="match status" value="1"/>
</dbReference>
<dbReference type="PANTHER" id="PTHR43775:SF37">
    <property type="entry name" value="SI:DKEY-61P9.11"/>
    <property type="match status" value="1"/>
</dbReference>
<dbReference type="Gene3D" id="3.40.50.720">
    <property type="entry name" value="NAD(P)-binding Rossmann-like Domain"/>
    <property type="match status" value="1"/>
</dbReference>
<dbReference type="GO" id="GO:0016874">
    <property type="term" value="F:ligase activity"/>
    <property type="evidence" value="ECO:0007669"/>
    <property type="project" value="UniProtKB-KW"/>
</dbReference>
<evidence type="ECO:0000259" key="3">
    <source>
        <dbReference type="PROSITE" id="PS50075"/>
    </source>
</evidence>
<dbReference type="GO" id="GO:0004312">
    <property type="term" value="F:fatty acid synthase activity"/>
    <property type="evidence" value="ECO:0007669"/>
    <property type="project" value="TreeGrafter"/>
</dbReference>
<dbReference type="SMART" id="SM00822">
    <property type="entry name" value="PKS_KR"/>
    <property type="match status" value="1"/>
</dbReference>
<dbReference type="InterPro" id="IPR057326">
    <property type="entry name" value="KR_dom"/>
</dbReference>
<dbReference type="GO" id="GO:0006633">
    <property type="term" value="P:fatty acid biosynthetic process"/>
    <property type="evidence" value="ECO:0007669"/>
    <property type="project" value="TreeGrafter"/>
</dbReference>
<comment type="caution">
    <text evidence="4">The sequence shown here is derived from an EMBL/GenBank/DDBJ whole genome shotgun (WGS) entry which is preliminary data.</text>
</comment>
<dbReference type="GO" id="GO:0044550">
    <property type="term" value="P:secondary metabolite biosynthetic process"/>
    <property type="evidence" value="ECO:0007669"/>
    <property type="project" value="TreeGrafter"/>
</dbReference>
<dbReference type="Pfam" id="PF08659">
    <property type="entry name" value="KR"/>
    <property type="match status" value="1"/>
</dbReference>
<reference evidence="4" key="1">
    <citation type="submission" date="2020-06" db="EMBL/GenBank/DDBJ databases">
        <title>Draft genome sequences of strains closely related to Aspergillus parafelis and Aspergillus hiratsukae.</title>
        <authorList>
            <person name="Dos Santos R.A.C."/>
            <person name="Rivero-Menendez O."/>
            <person name="Steenwyk J.L."/>
            <person name="Mead M.E."/>
            <person name="Goldman G.H."/>
            <person name="Alastruey-Izquierdo A."/>
            <person name="Rokas A."/>
        </authorList>
    </citation>
    <scope>NUCLEOTIDE SEQUENCE</scope>
    <source>
        <strain evidence="4">CNM-CM7691</strain>
    </source>
</reference>
<dbReference type="EMBL" id="JACBAG010001855">
    <property type="protein sequence ID" value="KAF7179751.1"/>
    <property type="molecule type" value="Genomic_DNA"/>
</dbReference>